<name>A0ABP8QWS2_9ACTN</name>
<keyword evidence="2" id="KW-0805">Transcription regulation</keyword>
<evidence type="ECO:0000313" key="8">
    <source>
        <dbReference type="EMBL" id="GAA4512091.1"/>
    </source>
</evidence>
<evidence type="ECO:0000256" key="2">
    <source>
        <dbReference type="ARBA" id="ARBA00023015"/>
    </source>
</evidence>
<evidence type="ECO:0000313" key="9">
    <source>
        <dbReference type="Proteomes" id="UP001500503"/>
    </source>
</evidence>
<evidence type="ECO:0000256" key="1">
    <source>
        <dbReference type="ARBA" id="ARBA00010641"/>
    </source>
</evidence>
<comment type="similarity">
    <text evidence="1">Belongs to the sigma-70 factor family. ECF subfamily.</text>
</comment>
<dbReference type="InterPro" id="IPR039425">
    <property type="entry name" value="RNA_pol_sigma-70-like"/>
</dbReference>
<dbReference type="PANTHER" id="PTHR43133:SF25">
    <property type="entry name" value="RNA POLYMERASE SIGMA FACTOR RFAY-RELATED"/>
    <property type="match status" value="1"/>
</dbReference>
<dbReference type="Gene3D" id="1.10.10.10">
    <property type="entry name" value="Winged helix-like DNA-binding domain superfamily/Winged helix DNA-binding domain"/>
    <property type="match status" value="1"/>
</dbReference>
<dbReference type="Proteomes" id="UP001500503">
    <property type="component" value="Unassembled WGS sequence"/>
</dbReference>
<protein>
    <submittedName>
        <fullName evidence="8">RNA polymerase sigma factor</fullName>
    </submittedName>
</protein>
<dbReference type="Pfam" id="PF08281">
    <property type="entry name" value="Sigma70_r4_2"/>
    <property type="match status" value="1"/>
</dbReference>
<sequence>MRRPEPGTAEVTGERGDATAGTTDAEIIRLSGREPERFAEIFDRYYAEVYGYAERRLGPSLADDVAAETFLIAFDRRDRYDAAHSIARPWLYGIASNLISRHHRAETRHYRALTRVGPPGTVDGPADQALGRVDAQSNRGRLARALAAIPRGDRDVLLLVAWAGMTGEEAGRALDIPSGTARSRLHRARRKIRAALGGIDPTTIGEDA</sequence>
<dbReference type="NCBIfam" id="TIGR02937">
    <property type="entry name" value="sigma70-ECF"/>
    <property type="match status" value="1"/>
</dbReference>
<evidence type="ECO:0000256" key="4">
    <source>
        <dbReference type="ARBA" id="ARBA00023163"/>
    </source>
</evidence>
<dbReference type="InterPro" id="IPR007627">
    <property type="entry name" value="RNA_pol_sigma70_r2"/>
</dbReference>
<proteinExistence type="inferred from homology"/>
<evidence type="ECO:0000259" key="6">
    <source>
        <dbReference type="Pfam" id="PF04542"/>
    </source>
</evidence>
<keyword evidence="3" id="KW-0731">Sigma factor</keyword>
<evidence type="ECO:0000259" key="7">
    <source>
        <dbReference type="Pfam" id="PF08281"/>
    </source>
</evidence>
<evidence type="ECO:0000256" key="3">
    <source>
        <dbReference type="ARBA" id="ARBA00023082"/>
    </source>
</evidence>
<feature type="domain" description="RNA polymerase sigma factor 70 region 4 type 2" evidence="7">
    <location>
        <begin position="140"/>
        <end position="192"/>
    </location>
</feature>
<dbReference type="EMBL" id="BAABHF010000046">
    <property type="protein sequence ID" value="GAA4512091.1"/>
    <property type="molecule type" value="Genomic_DNA"/>
</dbReference>
<dbReference type="CDD" id="cd06171">
    <property type="entry name" value="Sigma70_r4"/>
    <property type="match status" value="1"/>
</dbReference>
<dbReference type="Pfam" id="PF04542">
    <property type="entry name" value="Sigma70_r2"/>
    <property type="match status" value="1"/>
</dbReference>
<reference evidence="9" key="1">
    <citation type="journal article" date="2019" name="Int. J. Syst. Evol. Microbiol.">
        <title>The Global Catalogue of Microorganisms (GCM) 10K type strain sequencing project: providing services to taxonomists for standard genome sequencing and annotation.</title>
        <authorList>
            <consortium name="The Broad Institute Genomics Platform"/>
            <consortium name="The Broad Institute Genome Sequencing Center for Infectious Disease"/>
            <person name="Wu L."/>
            <person name="Ma J."/>
        </authorList>
    </citation>
    <scope>NUCLEOTIDE SEQUENCE [LARGE SCALE GENOMIC DNA]</scope>
    <source>
        <strain evidence="9">JCM 17933</strain>
    </source>
</reference>
<dbReference type="SUPFAM" id="SSF88659">
    <property type="entry name" value="Sigma3 and sigma4 domains of RNA polymerase sigma factors"/>
    <property type="match status" value="1"/>
</dbReference>
<evidence type="ECO:0000256" key="5">
    <source>
        <dbReference type="SAM" id="MobiDB-lite"/>
    </source>
</evidence>
<comment type="caution">
    <text evidence="8">The sequence shown here is derived from an EMBL/GenBank/DDBJ whole genome shotgun (WGS) entry which is preliminary data.</text>
</comment>
<dbReference type="InterPro" id="IPR013249">
    <property type="entry name" value="RNA_pol_sigma70_r4_t2"/>
</dbReference>
<dbReference type="InterPro" id="IPR013324">
    <property type="entry name" value="RNA_pol_sigma_r3/r4-like"/>
</dbReference>
<dbReference type="RefSeq" id="WP_345472479.1">
    <property type="nucleotide sequence ID" value="NZ_BAABHF010000046.1"/>
</dbReference>
<dbReference type="SUPFAM" id="SSF88946">
    <property type="entry name" value="Sigma2 domain of RNA polymerase sigma factors"/>
    <property type="match status" value="1"/>
</dbReference>
<gene>
    <name evidence="8" type="ORF">GCM10023191_077220</name>
</gene>
<organism evidence="8 9">
    <name type="scientific">Actinoallomurus oryzae</name>
    <dbReference type="NCBI Taxonomy" id="502180"/>
    <lineage>
        <taxon>Bacteria</taxon>
        <taxon>Bacillati</taxon>
        <taxon>Actinomycetota</taxon>
        <taxon>Actinomycetes</taxon>
        <taxon>Streptosporangiales</taxon>
        <taxon>Thermomonosporaceae</taxon>
        <taxon>Actinoallomurus</taxon>
    </lineage>
</organism>
<dbReference type="PANTHER" id="PTHR43133">
    <property type="entry name" value="RNA POLYMERASE ECF-TYPE SIGMA FACTO"/>
    <property type="match status" value="1"/>
</dbReference>
<accession>A0ABP8QWS2</accession>
<feature type="region of interest" description="Disordered" evidence="5">
    <location>
        <begin position="1"/>
        <end position="22"/>
    </location>
</feature>
<keyword evidence="9" id="KW-1185">Reference proteome</keyword>
<dbReference type="Gene3D" id="1.10.1740.10">
    <property type="match status" value="1"/>
</dbReference>
<dbReference type="InterPro" id="IPR013325">
    <property type="entry name" value="RNA_pol_sigma_r2"/>
</dbReference>
<keyword evidence="4" id="KW-0804">Transcription</keyword>
<dbReference type="InterPro" id="IPR036388">
    <property type="entry name" value="WH-like_DNA-bd_sf"/>
</dbReference>
<dbReference type="InterPro" id="IPR014284">
    <property type="entry name" value="RNA_pol_sigma-70_dom"/>
</dbReference>
<feature type="domain" description="RNA polymerase sigma-70 region 2" evidence="6">
    <location>
        <begin position="42"/>
        <end position="108"/>
    </location>
</feature>